<keyword evidence="6" id="KW-1133">Transmembrane helix</keyword>
<reference evidence="7" key="2">
    <citation type="submission" date="2025-09" db="UniProtKB">
        <authorList>
            <consortium name="Ensembl"/>
        </authorList>
    </citation>
    <scope>IDENTIFICATION</scope>
</reference>
<protein>
    <recommendedName>
        <fullName evidence="9">G-protein coupled receptors family 1 profile domain-containing protein</fullName>
    </recommendedName>
</protein>
<evidence type="ECO:0000256" key="3">
    <source>
        <dbReference type="ARBA" id="ARBA00023040"/>
    </source>
</evidence>
<dbReference type="GO" id="GO:0043005">
    <property type="term" value="C:neuron projection"/>
    <property type="evidence" value="ECO:0007669"/>
    <property type="project" value="TreeGrafter"/>
</dbReference>
<dbReference type="Ensembl" id="ENSANIT00000025391.1">
    <property type="protein sequence ID" value="ENSANIP00000024569.1"/>
    <property type="gene ID" value="ENSANIG00000016617.1"/>
</dbReference>
<dbReference type="PANTHER" id="PTHR24229:SF88">
    <property type="entry name" value="MELANIN-CONCENTRATING HORMONE RECEPTOR 2-RELATED"/>
    <property type="match status" value="1"/>
</dbReference>
<dbReference type="SUPFAM" id="SSF81321">
    <property type="entry name" value="Family A G protein-coupled receptor-like"/>
    <property type="match status" value="1"/>
</dbReference>
<accession>A0A8B9NHS5</accession>
<feature type="transmembrane region" description="Helical" evidence="6">
    <location>
        <begin position="195"/>
        <end position="215"/>
    </location>
</feature>
<dbReference type="AlphaFoldDB" id="A0A8B9NHS5"/>
<evidence type="ECO:0000313" key="8">
    <source>
        <dbReference type="Proteomes" id="UP000694541"/>
    </source>
</evidence>
<dbReference type="GO" id="GO:0005886">
    <property type="term" value="C:plasma membrane"/>
    <property type="evidence" value="ECO:0007669"/>
    <property type="project" value="UniProtKB-SubCell"/>
</dbReference>
<proteinExistence type="predicted"/>
<reference evidence="7" key="1">
    <citation type="submission" date="2025-08" db="UniProtKB">
        <authorList>
            <consortium name="Ensembl"/>
        </authorList>
    </citation>
    <scope>IDENTIFICATION</scope>
</reference>
<dbReference type="GO" id="GO:0042923">
    <property type="term" value="F:neuropeptide binding"/>
    <property type="evidence" value="ECO:0007669"/>
    <property type="project" value="TreeGrafter"/>
</dbReference>
<evidence type="ECO:0000256" key="4">
    <source>
        <dbReference type="ARBA" id="ARBA00023170"/>
    </source>
</evidence>
<evidence type="ECO:0000256" key="1">
    <source>
        <dbReference type="ARBA" id="ARBA00004651"/>
    </source>
</evidence>
<evidence type="ECO:0000256" key="6">
    <source>
        <dbReference type="SAM" id="Phobius"/>
    </source>
</evidence>
<organism evidence="7 8">
    <name type="scientific">Accipiter nisus</name>
    <name type="common">Eurasian sparrowhawk</name>
    <dbReference type="NCBI Taxonomy" id="211598"/>
    <lineage>
        <taxon>Eukaryota</taxon>
        <taxon>Metazoa</taxon>
        <taxon>Chordata</taxon>
        <taxon>Craniata</taxon>
        <taxon>Vertebrata</taxon>
        <taxon>Euteleostomi</taxon>
        <taxon>Archelosauria</taxon>
        <taxon>Archosauria</taxon>
        <taxon>Dinosauria</taxon>
        <taxon>Saurischia</taxon>
        <taxon>Theropoda</taxon>
        <taxon>Coelurosauria</taxon>
        <taxon>Aves</taxon>
        <taxon>Neognathae</taxon>
        <taxon>Neoaves</taxon>
        <taxon>Telluraves</taxon>
        <taxon>Accipitrimorphae</taxon>
        <taxon>Accipitriformes</taxon>
        <taxon>Accipitridae</taxon>
        <taxon>Accipitrinae</taxon>
        <taxon>Accipiter</taxon>
    </lineage>
</organism>
<evidence type="ECO:0000256" key="2">
    <source>
        <dbReference type="ARBA" id="ARBA00022475"/>
    </source>
</evidence>
<feature type="transmembrane region" description="Helical" evidence="6">
    <location>
        <begin position="95"/>
        <end position="115"/>
    </location>
</feature>
<keyword evidence="4" id="KW-0675">Receptor</keyword>
<dbReference type="GO" id="GO:0007218">
    <property type="term" value="P:neuropeptide signaling pathway"/>
    <property type="evidence" value="ECO:0007669"/>
    <property type="project" value="TreeGrafter"/>
</dbReference>
<keyword evidence="6" id="KW-0472">Membrane</keyword>
<dbReference type="GO" id="GO:0004930">
    <property type="term" value="F:G protein-coupled receptor activity"/>
    <property type="evidence" value="ECO:0007669"/>
    <property type="project" value="UniProtKB-KW"/>
</dbReference>
<keyword evidence="5" id="KW-0807">Transducer</keyword>
<evidence type="ECO:0000256" key="5">
    <source>
        <dbReference type="ARBA" id="ARBA00023224"/>
    </source>
</evidence>
<evidence type="ECO:0008006" key="9">
    <source>
        <dbReference type="Google" id="ProtNLM"/>
    </source>
</evidence>
<comment type="subcellular location">
    <subcellularLocation>
        <location evidence="1">Cell membrane</location>
        <topology evidence="1">Multi-pass membrane protein</topology>
    </subcellularLocation>
</comment>
<dbReference type="Proteomes" id="UP000694541">
    <property type="component" value="Unplaced"/>
</dbReference>
<sequence length="217" mass="24549">MTAMSLDRQTDGWTDGWMDETELKAEAEPCIIQNTASQIVSVIERQPQKDPVQQDSSHITNVTVKDFWFSLPSPAAFSYTTSIARQRAMRFTKMVLALASVSVVSAAPFHVIQLMNLQVSQLTLTFYVSYYISVCLSYTSSSINPFPYILPTGNVQKRLRRCTKVEVRWQNRMSASSKTSSSQVFERKVLFQEKCILYVYILLVAIDGPGFTSFVKV</sequence>
<name>A0A8B9NHS5_9AVES</name>
<keyword evidence="6" id="KW-0812">Transmembrane</keyword>
<evidence type="ECO:0000313" key="7">
    <source>
        <dbReference type="Ensembl" id="ENSANIP00000024569.1"/>
    </source>
</evidence>
<keyword evidence="8" id="KW-1185">Reference proteome</keyword>
<dbReference type="PANTHER" id="PTHR24229">
    <property type="entry name" value="NEUROPEPTIDES RECEPTOR"/>
    <property type="match status" value="1"/>
</dbReference>
<feature type="transmembrane region" description="Helical" evidence="6">
    <location>
        <begin position="127"/>
        <end position="150"/>
    </location>
</feature>
<keyword evidence="2" id="KW-1003">Cell membrane</keyword>
<keyword evidence="3" id="KW-0297">G-protein coupled receptor</keyword>
<dbReference type="Gene3D" id="1.20.1070.10">
    <property type="entry name" value="Rhodopsin 7-helix transmembrane proteins"/>
    <property type="match status" value="1"/>
</dbReference>